<name>A0A1M4YF87_9RHOB</name>
<dbReference type="SUPFAM" id="SSF56209">
    <property type="entry name" value="Nitrile hydratase alpha chain"/>
    <property type="match status" value="1"/>
</dbReference>
<organism evidence="1 2">
    <name type="scientific">Ruegeria intermedia</name>
    <dbReference type="NCBI Taxonomy" id="996115"/>
    <lineage>
        <taxon>Bacteria</taxon>
        <taxon>Pseudomonadati</taxon>
        <taxon>Pseudomonadota</taxon>
        <taxon>Alphaproteobacteria</taxon>
        <taxon>Rhodobacterales</taxon>
        <taxon>Roseobacteraceae</taxon>
        <taxon>Ruegeria</taxon>
    </lineage>
</organism>
<evidence type="ECO:0000313" key="1">
    <source>
        <dbReference type="EMBL" id="SHF04447.1"/>
    </source>
</evidence>
<dbReference type="AlphaFoldDB" id="A0A1M4YF87"/>
<sequence length="93" mass="10254">MTDHHTRGLTLEDVQTIIGRGVLDEAFRNAFIKNPEEVVDRLGITLDQDDHARKLLGAISSVFAGESDLKTAMQDIKAAYEQTSDGVLRPRCA</sequence>
<dbReference type="InterPro" id="IPR036648">
    <property type="entry name" value="CN_Hdrase_a/SCN_Hdrase_g_sf"/>
</dbReference>
<reference evidence="1 2" key="1">
    <citation type="submission" date="2016-11" db="EMBL/GenBank/DDBJ databases">
        <authorList>
            <person name="Varghese N."/>
            <person name="Submissions S."/>
        </authorList>
    </citation>
    <scope>NUCLEOTIDE SEQUENCE [LARGE SCALE GENOMIC DNA]</scope>
    <source>
        <strain evidence="1 2">DSM 29341</strain>
    </source>
</reference>
<dbReference type="OrthoDB" id="7863266at2"/>
<dbReference type="GO" id="GO:0046914">
    <property type="term" value="F:transition metal ion binding"/>
    <property type="evidence" value="ECO:0007669"/>
    <property type="project" value="InterPro"/>
</dbReference>
<keyword evidence="2" id="KW-1185">Reference proteome</keyword>
<proteinExistence type="predicted"/>
<dbReference type="EMBL" id="FQVK01000015">
    <property type="protein sequence ID" value="SHF04447.1"/>
    <property type="molecule type" value="Genomic_DNA"/>
</dbReference>
<dbReference type="Proteomes" id="UP000325134">
    <property type="component" value="Unassembled WGS sequence"/>
</dbReference>
<dbReference type="GO" id="GO:0003824">
    <property type="term" value="F:catalytic activity"/>
    <property type="evidence" value="ECO:0007669"/>
    <property type="project" value="InterPro"/>
</dbReference>
<evidence type="ECO:0000313" key="2">
    <source>
        <dbReference type="Proteomes" id="UP000325134"/>
    </source>
</evidence>
<protein>
    <submittedName>
        <fullName evidence="1">Uncharacterized protein</fullName>
    </submittedName>
</protein>
<dbReference type="RefSeq" id="WP_149776248.1">
    <property type="nucleotide sequence ID" value="NZ_FQVK01000015.1"/>
</dbReference>
<gene>
    <name evidence="1" type="ORF">SAMN05444279_11555</name>
</gene>
<dbReference type="NCBIfam" id="NF038399">
    <property type="entry name" value="NH_RiPP_Os17"/>
    <property type="match status" value="1"/>
</dbReference>
<accession>A0A1M4YF87</accession>